<dbReference type="InterPro" id="IPR022894">
    <property type="entry name" value="Oligoribonuclease"/>
</dbReference>
<sequence>MKQKGVYTSQARALTRLLVGAGCAQSKVGSLVQLLGRSLGVSIPERMSRRTVRRVFYEAEIARRIQLGFELKRTSSFTISGDATTDRHVNYEARFALVRAPDHYDPSLPSTSSVLSPQNRFVGIESSVDHTSETQLAGWQAALQVAAQTFNDSPLAKRDGDLVDVVDLAVKLKGVGGDHAADQLKTARMLEAWKKDMTCIVLARDHLGYGRAPTPDMLRLIEDATTASVSAVGGPTSWAIMSVEERSTVYVDQLNLAISQLGKELYEALPDEEKRPLDLFLRLGCAMHKDLNSVKGGAAAMAEAWAEISAPPPILLANKDNASTLQDIDVETLSAASLLLTDTLSPAELRALESSTRGAVKLVSLAGAIFNNKDDKKGQHDTYVYYFEHFLKRRCARFPDTSNTRYQSYCEAAAELLINLPYYTRFLELVRDHKEKPSFTNIEQNVYNGLQDPSTLTELAVLALYAQAVTHPYMRVARIRQNGLKLGSLHGELKTHITNVIKNPDLLLGPEVTYKTGAMDGLEWHCSEVLATVQAMASEGRLPHLRAVLVSFLMGALKTWEKFTIEFAPGGAIDQASEAELEAAYMLPTNDHNEGALGALRVWKRLHPNGTLTYFNAQKGLELNGTAEFMDAHLSSEEDQAHLRAAARALDASGDEAERRRNLVLKALALAADRAREREEKRRKQEEEHMRLRTVRQVFTAVELKALKKAQLDEQLDVYRRLYSDEKVPLKSKVPNKPQKLGALVEAIQRNEPDKLDSSSLNLIL</sequence>
<proteinExistence type="predicted"/>
<evidence type="ECO:0000313" key="2">
    <source>
        <dbReference type="EMBL" id="RPD57062.1"/>
    </source>
</evidence>
<name>A0A5C2S100_9APHY</name>
<evidence type="ECO:0000256" key="1">
    <source>
        <dbReference type="ARBA" id="ARBA00022722"/>
    </source>
</evidence>
<dbReference type="GO" id="GO:0000175">
    <property type="term" value="F:3'-5'-RNA exonuclease activity"/>
    <property type="evidence" value="ECO:0007669"/>
    <property type="project" value="InterPro"/>
</dbReference>
<organism evidence="2 4">
    <name type="scientific">Lentinus tigrinus ALCF2SS1-6</name>
    <dbReference type="NCBI Taxonomy" id="1328759"/>
    <lineage>
        <taxon>Eukaryota</taxon>
        <taxon>Fungi</taxon>
        <taxon>Dikarya</taxon>
        <taxon>Basidiomycota</taxon>
        <taxon>Agaricomycotina</taxon>
        <taxon>Agaricomycetes</taxon>
        <taxon>Polyporales</taxon>
        <taxon>Polyporaceae</taxon>
        <taxon>Lentinus</taxon>
    </lineage>
</organism>
<gene>
    <name evidence="2" type="ORF">L227DRAFT_552501</name>
    <name evidence="3" type="ORF">L227DRAFT_552520</name>
</gene>
<reference evidence="2" key="1">
    <citation type="journal article" date="2018" name="Genome Biol. Evol.">
        <title>Genomics and development of Lentinus tigrinus, a white-rot wood-decaying mushroom with dimorphic fruiting bodies.</title>
        <authorList>
            <person name="Wu B."/>
            <person name="Xu Z."/>
            <person name="Knudson A."/>
            <person name="Carlson A."/>
            <person name="Chen N."/>
            <person name="Kovaka S."/>
            <person name="LaButti K."/>
            <person name="Lipzen A."/>
            <person name="Pennachio C."/>
            <person name="Riley R."/>
            <person name="Schakwitz W."/>
            <person name="Umezawa K."/>
            <person name="Ohm R.A."/>
            <person name="Grigoriev I.V."/>
            <person name="Nagy L.G."/>
            <person name="Gibbons J."/>
            <person name="Hibbett D."/>
        </authorList>
    </citation>
    <scope>NUCLEOTIDE SEQUENCE [LARGE SCALE GENOMIC DNA]</scope>
    <source>
        <strain evidence="2">ALCF2SS1-6</strain>
    </source>
</reference>
<dbReference type="EMBL" id="ML122283">
    <property type="protein sequence ID" value="RPD57070.1"/>
    <property type="molecule type" value="Genomic_DNA"/>
</dbReference>
<dbReference type="PANTHER" id="PTHR11046">
    <property type="entry name" value="OLIGORIBONUCLEASE, MITOCHONDRIAL"/>
    <property type="match status" value="1"/>
</dbReference>
<evidence type="ECO:0000313" key="3">
    <source>
        <dbReference type="EMBL" id="RPD57070.1"/>
    </source>
</evidence>
<dbReference type="STRING" id="1328759.A0A5C2S100"/>
<evidence type="ECO:0000313" key="4">
    <source>
        <dbReference type="Proteomes" id="UP000313359"/>
    </source>
</evidence>
<dbReference type="EMBL" id="ML122283">
    <property type="protein sequence ID" value="RPD57062.1"/>
    <property type="molecule type" value="Genomic_DNA"/>
</dbReference>
<dbReference type="AlphaFoldDB" id="A0A5C2S100"/>
<dbReference type="Proteomes" id="UP000313359">
    <property type="component" value="Unassembled WGS sequence"/>
</dbReference>
<dbReference type="PANTHER" id="PTHR11046:SF25">
    <property type="match status" value="1"/>
</dbReference>
<accession>A0A5C2S100</accession>
<keyword evidence="4" id="KW-1185">Reference proteome</keyword>
<keyword evidence="1" id="KW-0378">Hydrolase</keyword>
<keyword evidence="1" id="KW-0540">Nuclease</keyword>
<protein>
    <submittedName>
        <fullName evidence="2">Uncharacterized protein</fullName>
    </submittedName>
</protein>
<dbReference type="OrthoDB" id="2751128at2759"/>